<organism evidence="1 2">
    <name type="scientific">Pueribacillus theae</name>
    <dbReference type="NCBI Taxonomy" id="2171751"/>
    <lineage>
        <taxon>Bacteria</taxon>
        <taxon>Bacillati</taxon>
        <taxon>Bacillota</taxon>
        <taxon>Bacilli</taxon>
        <taxon>Bacillales</taxon>
        <taxon>Bacillaceae</taxon>
        <taxon>Pueribacillus</taxon>
    </lineage>
</organism>
<evidence type="ECO:0000313" key="2">
    <source>
        <dbReference type="Proteomes" id="UP000245998"/>
    </source>
</evidence>
<gene>
    <name evidence="1" type="ORF">DCC39_13715</name>
</gene>
<dbReference type="EMBL" id="QCZG01000032">
    <property type="protein sequence ID" value="PWA09020.1"/>
    <property type="molecule type" value="Genomic_DNA"/>
</dbReference>
<evidence type="ECO:0000313" key="1">
    <source>
        <dbReference type="EMBL" id="PWA09020.1"/>
    </source>
</evidence>
<sequence length="161" mass="18504">MKTDYFSQFPHAHLVSKDGTASFKICTYNYAYPEADNIYDADWHRNYLIFTLPAFKAEIDEIMLEGNLLTYYIEELRAFTALKINEVFFEPTEPYFGLTFSFLSKRKKRIGVEGYVQYPVGIGAVLQFEFETGVTDVVRFINGLEDILAAFPAIKEGEDSD</sequence>
<accession>A0A2U1JUY8</accession>
<name>A0A2U1JUY8_9BACI</name>
<comment type="caution">
    <text evidence="1">The sequence shown here is derived from an EMBL/GenBank/DDBJ whole genome shotgun (WGS) entry which is preliminary data.</text>
</comment>
<dbReference type="Proteomes" id="UP000245998">
    <property type="component" value="Unassembled WGS sequence"/>
</dbReference>
<keyword evidence="2" id="KW-1185">Reference proteome</keyword>
<protein>
    <submittedName>
        <fullName evidence="1">Uncharacterized protein</fullName>
    </submittedName>
</protein>
<dbReference type="OrthoDB" id="1495261at2"/>
<dbReference type="Pfam" id="PF24716">
    <property type="entry name" value="WapI"/>
    <property type="match status" value="1"/>
</dbReference>
<dbReference type="RefSeq" id="WP_116555468.1">
    <property type="nucleotide sequence ID" value="NZ_QCZG01000032.1"/>
</dbReference>
<proteinExistence type="predicted"/>
<reference evidence="1 2" key="1">
    <citation type="submission" date="2018-04" db="EMBL/GenBank/DDBJ databases">
        <title>Camelliibacillus theae gen. nov., sp. nov., isolated from Pu'er tea.</title>
        <authorList>
            <person name="Niu L."/>
        </authorList>
    </citation>
    <scope>NUCLEOTIDE SEQUENCE [LARGE SCALE GENOMIC DNA]</scope>
    <source>
        <strain evidence="1 2">T8</strain>
    </source>
</reference>
<dbReference type="InterPro" id="IPR056510">
    <property type="entry name" value="WapI"/>
</dbReference>
<dbReference type="AlphaFoldDB" id="A0A2U1JUY8"/>